<sequence length="193" mass="20656">MKSSNKTRFLVQMAVLAAMSVLLVYLIHFPIFPAAPFLEYDPADIPILIGTFMFGPVGGLIITAVACVLQGVTVSSASGIIGILMHFFATGSFVLVAGNIYKRNRTRKGAVIALVAGALTMTVTMVLWNIVMTPIFMGTPRDAVLAMILPVILPFNLIKAGANAVITFFVYKSVSKVLGMEIQEKSTVAKTEA</sequence>
<keyword evidence="7 8" id="KW-0472">Membrane</keyword>
<feature type="transmembrane region" description="Helical" evidence="9">
    <location>
        <begin position="143"/>
        <end position="171"/>
    </location>
</feature>
<evidence type="ECO:0000256" key="4">
    <source>
        <dbReference type="ARBA" id="ARBA00022475"/>
    </source>
</evidence>
<evidence type="ECO:0000256" key="7">
    <source>
        <dbReference type="ARBA" id="ARBA00023136"/>
    </source>
</evidence>
<dbReference type="OrthoDB" id="9809216at2"/>
<dbReference type="PANTHER" id="PTHR38438:SF1">
    <property type="entry name" value="RIBOFLAVIN TRANSPORTER RIBU"/>
    <property type="match status" value="1"/>
</dbReference>
<evidence type="ECO:0000256" key="6">
    <source>
        <dbReference type="ARBA" id="ARBA00022989"/>
    </source>
</evidence>
<feature type="transmembrane region" description="Helical" evidence="9">
    <location>
        <begin position="12"/>
        <end position="35"/>
    </location>
</feature>
<keyword evidence="4 8" id="KW-1003">Cell membrane</keyword>
<keyword evidence="5 9" id="KW-0812">Transmembrane</keyword>
<protein>
    <recommendedName>
        <fullName evidence="8">Riboflavin transporter</fullName>
    </recommendedName>
</protein>
<dbReference type="EMBL" id="FNOU01000013">
    <property type="protein sequence ID" value="SDY00406.1"/>
    <property type="molecule type" value="Genomic_DNA"/>
</dbReference>
<keyword evidence="3 8" id="KW-0813">Transport</keyword>
<reference evidence="11" key="1">
    <citation type="submission" date="2016-10" db="EMBL/GenBank/DDBJ databases">
        <authorList>
            <person name="Varghese N."/>
            <person name="Submissions S."/>
        </authorList>
    </citation>
    <scope>NUCLEOTIDE SEQUENCE [LARGE SCALE GENOMIC DNA]</scope>
    <source>
        <strain evidence="11">VPI 5359</strain>
    </source>
</reference>
<keyword evidence="6 9" id="KW-1133">Transmembrane helix</keyword>
<evidence type="ECO:0000256" key="8">
    <source>
        <dbReference type="PIRNR" id="PIRNR037778"/>
    </source>
</evidence>
<dbReference type="Pfam" id="PF12822">
    <property type="entry name" value="ECF_trnsprt"/>
    <property type="match status" value="1"/>
</dbReference>
<name>A0A1H3GAW2_EUBBA</name>
<comment type="similarity">
    <text evidence="2 8">Belongs to the prokaryotic riboflavin transporter (P-RFT) (TC 2.A.87) family.</text>
</comment>
<feature type="transmembrane region" description="Helical" evidence="9">
    <location>
        <begin position="47"/>
        <end position="71"/>
    </location>
</feature>
<organism evidence="10 11">
    <name type="scientific">Eubacterium barkeri</name>
    <name type="common">Clostridium barkeri</name>
    <dbReference type="NCBI Taxonomy" id="1528"/>
    <lineage>
        <taxon>Bacteria</taxon>
        <taxon>Bacillati</taxon>
        <taxon>Bacillota</taxon>
        <taxon>Clostridia</taxon>
        <taxon>Eubacteriales</taxon>
        <taxon>Eubacteriaceae</taxon>
        <taxon>Eubacterium</taxon>
    </lineage>
</organism>
<dbReference type="Proteomes" id="UP000199652">
    <property type="component" value="Unassembled WGS sequence"/>
</dbReference>
<dbReference type="AlphaFoldDB" id="A0A1H3GAW2"/>
<evidence type="ECO:0000256" key="2">
    <source>
        <dbReference type="ARBA" id="ARBA00005540"/>
    </source>
</evidence>
<proteinExistence type="inferred from homology"/>
<comment type="function">
    <text evidence="8">Probably a riboflavin-binding protein that interacts with the energy-coupling factor (ECF) ABC-transporter complex.</text>
</comment>
<evidence type="ECO:0000313" key="11">
    <source>
        <dbReference type="Proteomes" id="UP000199652"/>
    </source>
</evidence>
<dbReference type="PANTHER" id="PTHR38438">
    <property type="entry name" value="RIBOFLAVIN TRANSPORTER RIBU"/>
    <property type="match status" value="1"/>
</dbReference>
<feature type="transmembrane region" description="Helical" evidence="9">
    <location>
        <begin position="110"/>
        <end position="131"/>
    </location>
</feature>
<dbReference type="RefSeq" id="WP_090245524.1">
    <property type="nucleotide sequence ID" value="NZ_FNOU01000013.1"/>
</dbReference>
<dbReference type="PIRSF" id="PIRSF037778">
    <property type="entry name" value="UCP037778_transp_RibU"/>
    <property type="match status" value="1"/>
</dbReference>
<gene>
    <name evidence="10" type="ORF">SAMN04488579_11346</name>
</gene>
<dbReference type="GO" id="GO:0032217">
    <property type="term" value="F:riboflavin transmembrane transporter activity"/>
    <property type="evidence" value="ECO:0007669"/>
    <property type="project" value="UniProtKB-UniRule"/>
</dbReference>
<dbReference type="GO" id="GO:0005886">
    <property type="term" value="C:plasma membrane"/>
    <property type="evidence" value="ECO:0007669"/>
    <property type="project" value="UniProtKB-SubCell"/>
</dbReference>
<dbReference type="Gene3D" id="1.10.1760.20">
    <property type="match status" value="1"/>
</dbReference>
<evidence type="ECO:0000313" key="10">
    <source>
        <dbReference type="EMBL" id="SDY00406.1"/>
    </source>
</evidence>
<dbReference type="STRING" id="1528.SAMN04488579_11346"/>
<evidence type="ECO:0000256" key="3">
    <source>
        <dbReference type="ARBA" id="ARBA00022448"/>
    </source>
</evidence>
<dbReference type="InterPro" id="IPR024529">
    <property type="entry name" value="ECF_trnsprt_substrate-spec"/>
</dbReference>
<keyword evidence="11" id="KW-1185">Reference proteome</keyword>
<accession>A0A1H3GAW2</accession>
<comment type="subcellular location">
    <subcellularLocation>
        <location evidence="1">Cell membrane</location>
        <topology evidence="1">Multi-pass membrane protein</topology>
    </subcellularLocation>
</comment>
<evidence type="ECO:0000256" key="5">
    <source>
        <dbReference type="ARBA" id="ARBA00022692"/>
    </source>
</evidence>
<evidence type="ECO:0000256" key="9">
    <source>
        <dbReference type="SAM" id="Phobius"/>
    </source>
</evidence>
<dbReference type="InterPro" id="IPR025720">
    <property type="entry name" value="RibU"/>
</dbReference>
<feature type="transmembrane region" description="Helical" evidence="9">
    <location>
        <begin position="77"/>
        <end position="98"/>
    </location>
</feature>
<evidence type="ECO:0000256" key="1">
    <source>
        <dbReference type="ARBA" id="ARBA00004651"/>
    </source>
</evidence>